<reference evidence="2" key="1">
    <citation type="journal article" date="2021" name="Sci. Rep.">
        <title>Diploid genomic architecture of Nitzschia inconspicua, an elite biomass production diatom.</title>
        <authorList>
            <person name="Oliver A."/>
            <person name="Podell S."/>
            <person name="Pinowska A."/>
            <person name="Traller J.C."/>
            <person name="Smith S.R."/>
            <person name="McClure R."/>
            <person name="Beliaev A."/>
            <person name="Bohutskyi P."/>
            <person name="Hill E.A."/>
            <person name="Rabines A."/>
            <person name="Zheng H."/>
            <person name="Allen L.Z."/>
            <person name="Kuo A."/>
            <person name="Grigoriev I.V."/>
            <person name="Allen A.E."/>
            <person name="Hazlebeck D."/>
            <person name="Allen E.E."/>
        </authorList>
    </citation>
    <scope>NUCLEOTIDE SEQUENCE</scope>
    <source>
        <strain evidence="2">Hildebrandi</strain>
    </source>
</reference>
<feature type="region of interest" description="Disordered" evidence="1">
    <location>
        <begin position="118"/>
        <end position="190"/>
    </location>
</feature>
<evidence type="ECO:0000313" key="3">
    <source>
        <dbReference type="Proteomes" id="UP000693970"/>
    </source>
</evidence>
<feature type="compositionally biased region" description="Polar residues" evidence="1">
    <location>
        <begin position="24"/>
        <end position="50"/>
    </location>
</feature>
<evidence type="ECO:0000313" key="2">
    <source>
        <dbReference type="EMBL" id="KAG7356088.1"/>
    </source>
</evidence>
<evidence type="ECO:0000256" key="1">
    <source>
        <dbReference type="SAM" id="MobiDB-lite"/>
    </source>
</evidence>
<feature type="region of interest" description="Disordered" evidence="1">
    <location>
        <begin position="419"/>
        <end position="438"/>
    </location>
</feature>
<name>A0A9K3L799_9STRA</name>
<feature type="region of interest" description="Disordered" evidence="1">
    <location>
        <begin position="285"/>
        <end position="310"/>
    </location>
</feature>
<protein>
    <submittedName>
        <fullName evidence="2">Uncharacterized protein</fullName>
    </submittedName>
</protein>
<proteinExistence type="predicted"/>
<dbReference type="EMBL" id="JAGRRH010000015">
    <property type="protein sequence ID" value="KAG7356088.1"/>
    <property type="molecule type" value="Genomic_DNA"/>
</dbReference>
<gene>
    <name evidence="2" type="ORF">IV203_000774</name>
</gene>
<organism evidence="2 3">
    <name type="scientific">Nitzschia inconspicua</name>
    <dbReference type="NCBI Taxonomy" id="303405"/>
    <lineage>
        <taxon>Eukaryota</taxon>
        <taxon>Sar</taxon>
        <taxon>Stramenopiles</taxon>
        <taxon>Ochrophyta</taxon>
        <taxon>Bacillariophyta</taxon>
        <taxon>Bacillariophyceae</taxon>
        <taxon>Bacillariophycidae</taxon>
        <taxon>Bacillariales</taxon>
        <taxon>Bacillariaceae</taxon>
        <taxon>Nitzschia</taxon>
    </lineage>
</organism>
<accession>A0A9K3L799</accession>
<feature type="compositionally biased region" description="Polar residues" evidence="1">
    <location>
        <begin position="144"/>
        <end position="155"/>
    </location>
</feature>
<feature type="region of interest" description="Disordered" evidence="1">
    <location>
        <begin position="346"/>
        <end position="370"/>
    </location>
</feature>
<comment type="caution">
    <text evidence="2">The sequence shown here is derived from an EMBL/GenBank/DDBJ whole genome shotgun (WGS) entry which is preliminary data.</text>
</comment>
<dbReference type="Proteomes" id="UP000693970">
    <property type="component" value="Unassembled WGS sequence"/>
</dbReference>
<feature type="region of interest" description="Disordered" evidence="1">
    <location>
        <begin position="1"/>
        <end position="54"/>
    </location>
</feature>
<dbReference type="OrthoDB" id="49385at2759"/>
<sequence length="613" mass="69267">MTSTNHCSQGGDPNDDGSIIVYGDSTSPTKRWFPSQSSVTRSSQHPLQNHSPDRVLTPSRILRKQDRRKHHRAWNQIQKQEVDGHCEEYRFSDDEEQELRRPANDPFASLECLVEQLSQEQRERHQQQQQHSSRCDMEHRKIAGSQNEEVPTQTNVRRKGRESATASDDLQRDGNGHSQRQKTCKQNTKNIAQRKIDLEVATATNAKPYIAPSPPHFDICVHNDHDYGDEEDTLDHALDATTSAHTPQLGGDKVIVAPVNKDPPPMTVEKVKSLVGLRPATWLRNNRGSTSSKRHVGLGSRSLSSKHPPKVSVLAAATRKPFVAKTSKSQWHSIDSKSLYEIQKCKPPNRISPTNHNNKDTSNSNQRRNDTKINVTFAPSFVSSANSAIVPAAPIDMLVEEPTRQEDYFANIQSRPTDHLPAILSSPQPHTKRRRTSKITGKWERRLTALRKTRCSDIGRLQNQAYARHAGIELNNPRKRAASRTDVTILGVNQGPRNLPDDCFIAVLCYVHSHTQNMESKRFDQTGNLEKQKDVTIIHRNIFSWITFKISTARNIGLENGCRLRLYDAIVLPSPQATRLTLPEEFIQWSGVENHCCQNTVICTDLCERIGDE</sequence>
<feature type="compositionally biased region" description="Polar residues" evidence="1">
    <location>
        <begin position="351"/>
        <end position="366"/>
    </location>
</feature>
<dbReference type="AlphaFoldDB" id="A0A9K3L799"/>
<reference evidence="2" key="2">
    <citation type="submission" date="2021-04" db="EMBL/GenBank/DDBJ databases">
        <authorList>
            <person name="Podell S."/>
        </authorList>
    </citation>
    <scope>NUCLEOTIDE SEQUENCE</scope>
    <source>
        <strain evidence="2">Hildebrandi</strain>
    </source>
</reference>
<keyword evidence="3" id="KW-1185">Reference proteome</keyword>